<accession>A0A087TGM5</accession>
<feature type="non-terminal residue" evidence="1">
    <location>
        <position position="58"/>
    </location>
</feature>
<keyword evidence="2" id="KW-1185">Reference proteome</keyword>
<gene>
    <name evidence="1" type="ORF">X975_20071</name>
</gene>
<proteinExistence type="predicted"/>
<organism evidence="1 2">
    <name type="scientific">Stegodyphus mimosarum</name>
    <name type="common">African social velvet spider</name>
    <dbReference type="NCBI Taxonomy" id="407821"/>
    <lineage>
        <taxon>Eukaryota</taxon>
        <taxon>Metazoa</taxon>
        <taxon>Ecdysozoa</taxon>
        <taxon>Arthropoda</taxon>
        <taxon>Chelicerata</taxon>
        <taxon>Arachnida</taxon>
        <taxon>Araneae</taxon>
        <taxon>Araneomorphae</taxon>
        <taxon>Entelegynae</taxon>
        <taxon>Eresoidea</taxon>
        <taxon>Eresidae</taxon>
        <taxon>Stegodyphus</taxon>
    </lineage>
</organism>
<name>A0A087TGM5_STEMI</name>
<dbReference type="AlphaFoldDB" id="A0A087TGM5"/>
<evidence type="ECO:0000313" key="2">
    <source>
        <dbReference type="Proteomes" id="UP000054359"/>
    </source>
</evidence>
<sequence length="58" mass="6893">MTDQLDHQEECLCNLNVLQPTTFKKEISSSYLVRCKDFSENTSFPHEKHHEYYLAIMV</sequence>
<evidence type="ECO:0000313" key="1">
    <source>
        <dbReference type="EMBL" id="KFM64264.1"/>
    </source>
</evidence>
<reference evidence="1 2" key="1">
    <citation type="submission" date="2013-11" db="EMBL/GenBank/DDBJ databases">
        <title>Genome sequencing of Stegodyphus mimosarum.</title>
        <authorList>
            <person name="Bechsgaard J."/>
        </authorList>
    </citation>
    <scope>NUCLEOTIDE SEQUENCE [LARGE SCALE GENOMIC DNA]</scope>
</reference>
<dbReference type="EMBL" id="KK115143">
    <property type="protein sequence ID" value="KFM64264.1"/>
    <property type="molecule type" value="Genomic_DNA"/>
</dbReference>
<dbReference type="Proteomes" id="UP000054359">
    <property type="component" value="Unassembled WGS sequence"/>
</dbReference>
<protein>
    <submittedName>
        <fullName evidence="1">Uncharacterized protein</fullName>
    </submittedName>
</protein>